<feature type="region of interest" description="Disordered" evidence="9">
    <location>
        <begin position="381"/>
        <end position="424"/>
    </location>
</feature>
<name>A0AA35YT67_LACSI</name>
<dbReference type="SMART" id="SM00220">
    <property type="entry name" value="S_TKc"/>
    <property type="match status" value="1"/>
</dbReference>
<feature type="region of interest" description="Disordered" evidence="9">
    <location>
        <begin position="494"/>
        <end position="651"/>
    </location>
</feature>
<feature type="region of interest" description="Disordered" evidence="9">
    <location>
        <begin position="321"/>
        <end position="360"/>
    </location>
</feature>
<feature type="domain" description="Protein kinase" evidence="10">
    <location>
        <begin position="27"/>
        <end position="297"/>
    </location>
</feature>
<dbReference type="Proteomes" id="UP001177003">
    <property type="component" value="Chromosome 4"/>
</dbReference>
<evidence type="ECO:0000256" key="2">
    <source>
        <dbReference type="ARBA" id="ARBA00022527"/>
    </source>
</evidence>
<feature type="compositionally biased region" description="Polar residues" evidence="9">
    <location>
        <begin position="614"/>
        <end position="627"/>
    </location>
</feature>
<feature type="compositionally biased region" description="Basic and acidic residues" evidence="9">
    <location>
        <begin position="630"/>
        <end position="641"/>
    </location>
</feature>
<dbReference type="GO" id="GO:0005737">
    <property type="term" value="C:cytoplasm"/>
    <property type="evidence" value="ECO:0007669"/>
    <property type="project" value="TreeGrafter"/>
</dbReference>
<dbReference type="InterPro" id="IPR008271">
    <property type="entry name" value="Ser/Thr_kinase_AS"/>
</dbReference>
<dbReference type="EMBL" id="OX465080">
    <property type="protein sequence ID" value="CAI9279467.1"/>
    <property type="molecule type" value="Genomic_DNA"/>
</dbReference>
<evidence type="ECO:0000256" key="4">
    <source>
        <dbReference type="ARBA" id="ARBA00022741"/>
    </source>
</evidence>
<dbReference type="AlphaFoldDB" id="A0AA35YT67"/>
<evidence type="ECO:0000256" key="8">
    <source>
        <dbReference type="ARBA" id="ARBA00048679"/>
    </source>
</evidence>
<dbReference type="GO" id="GO:0004674">
    <property type="term" value="F:protein serine/threonine kinase activity"/>
    <property type="evidence" value="ECO:0007669"/>
    <property type="project" value="UniProtKB-KW"/>
</dbReference>
<evidence type="ECO:0000256" key="9">
    <source>
        <dbReference type="SAM" id="MobiDB-lite"/>
    </source>
</evidence>
<evidence type="ECO:0000313" key="12">
    <source>
        <dbReference type="Proteomes" id="UP001177003"/>
    </source>
</evidence>
<gene>
    <name evidence="11" type="ORF">LSALG_LOCUS19265</name>
</gene>
<comment type="catalytic activity">
    <reaction evidence="7">
        <text>L-threonyl-[protein] + ATP = O-phospho-L-threonyl-[protein] + ADP + H(+)</text>
        <dbReference type="Rhea" id="RHEA:46608"/>
        <dbReference type="Rhea" id="RHEA-COMP:11060"/>
        <dbReference type="Rhea" id="RHEA-COMP:11605"/>
        <dbReference type="ChEBI" id="CHEBI:15378"/>
        <dbReference type="ChEBI" id="CHEBI:30013"/>
        <dbReference type="ChEBI" id="CHEBI:30616"/>
        <dbReference type="ChEBI" id="CHEBI:61977"/>
        <dbReference type="ChEBI" id="CHEBI:456216"/>
        <dbReference type="EC" id="2.7.11.1"/>
    </reaction>
</comment>
<dbReference type="PANTHER" id="PTHR22967:SF57">
    <property type="entry name" value="AUXILIN, ISOFORM A-RELATED"/>
    <property type="match status" value="1"/>
</dbReference>
<dbReference type="FunFam" id="1.10.510.10:FF:000349">
    <property type="entry name" value="probable serine/threonine-protein kinase DDB_G0280111"/>
    <property type="match status" value="1"/>
</dbReference>
<reference evidence="11" key="1">
    <citation type="submission" date="2023-04" db="EMBL/GenBank/DDBJ databases">
        <authorList>
            <person name="Vijverberg K."/>
            <person name="Xiong W."/>
            <person name="Schranz E."/>
        </authorList>
    </citation>
    <scope>NUCLEOTIDE SEQUENCE</scope>
</reference>
<dbReference type="InterPro" id="IPR011009">
    <property type="entry name" value="Kinase-like_dom_sf"/>
</dbReference>
<dbReference type="PROSITE" id="PS00108">
    <property type="entry name" value="PROTEIN_KINASE_ST"/>
    <property type="match status" value="1"/>
</dbReference>
<evidence type="ECO:0000256" key="3">
    <source>
        <dbReference type="ARBA" id="ARBA00022679"/>
    </source>
</evidence>
<keyword evidence="2" id="KW-0723">Serine/threonine-protein kinase</keyword>
<evidence type="ECO:0000256" key="5">
    <source>
        <dbReference type="ARBA" id="ARBA00022777"/>
    </source>
</evidence>
<dbReference type="EC" id="2.7.11.1" evidence="1"/>
<dbReference type="PROSITE" id="PS50011">
    <property type="entry name" value="PROTEIN_KINASE_DOM"/>
    <property type="match status" value="1"/>
</dbReference>
<dbReference type="CDD" id="cd13985">
    <property type="entry name" value="STKc_GAK_like"/>
    <property type="match status" value="1"/>
</dbReference>
<proteinExistence type="predicted"/>
<evidence type="ECO:0000259" key="10">
    <source>
        <dbReference type="PROSITE" id="PS50011"/>
    </source>
</evidence>
<feature type="compositionally biased region" description="Polar residues" evidence="9">
    <location>
        <begin position="550"/>
        <end position="572"/>
    </location>
</feature>
<feature type="compositionally biased region" description="Polar residues" evidence="9">
    <location>
        <begin position="580"/>
        <end position="594"/>
    </location>
</feature>
<keyword evidence="3" id="KW-0808">Transferase</keyword>
<dbReference type="SUPFAM" id="SSF56112">
    <property type="entry name" value="Protein kinase-like (PK-like)"/>
    <property type="match status" value="1"/>
</dbReference>
<comment type="catalytic activity">
    <reaction evidence="8">
        <text>L-seryl-[protein] + ATP = O-phospho-L-seryl-[protein] + ADP + H(+)</text>
        <dbReference type="Rhea" id="RHEA:17989"/>
        <dbReference type="Rhea" id="RHEA-COMP:9863"/>
        <dbReference type="Rhea" id="RHEA-COMP:11604"/>
        <dbReference type="ChEBI" id="CHEBI:15378"/>
        <dbReference type="ChEBI" id="CHEBI:29999"/>
        <dbReference type="ChEBI" id="CHEBI:30616"/>
        <dbReference type="ChEBI" id="CHEBI:83421"/>
        <dbReference type="ChEBI" id="CHEBI:456216"/>
        <dbReference type="EC" id="2.7.11.1"/>
    </reaction>
</comment>
<keyword evidence="4" id="KW-0547">Nucleotide-binding</keyword>
<accession>A0AA35YT67</accession>
<organism evidence="11 12">
    <name type="scientific">Lactuca saligna</name>
    <name type="common">Willowleaf lettuce</name>
    <dbReference type="NCBI Taxonomy" id="75948"/>
    <lineage>
        <taxon>Eukaryota</taxon>
        <taxon>Viridiplantae</taxon>
        <taxon>Streptophyta</taxon>
        <taxon>Embryophyta</taxon>
        <taxon>Tracheophyta</taxon>
        <taxon>Spermatophyta</taxon>
        <taxon>Magnoliopsida</taxon>
        <taxon>eudicotyledons</taxon>
        <taxon>Gunneridae</taxon>
        <taxon>Pentapetalae</taxon>
        <taxon>asterids</taxon>
        <taxon>campanulids</taxon>
        <taxon>Asterales</taxon>
        <taxon>Asteraceae</taxon>
        <taxon>Cichorioideae</taxon>
        <taxon>Cichorieae</taxon>
        <taxon>Lactucinae</taxon>
        <taxon>Lactuca</taxon>
    </lineage>
</organism>
<feature type="compositionally biased region" description="Low complexity" evidence="9">
    <location>
        <begin position="503"/>
        <end position="519"/>
    </location>
</feature>
<dbReference type="Gene3D" id="1.10.510.10">
    <property type="entry name" value="Transferase(Phosphotransferase) domain 1"/>
    <property type="match status" value="1"/>
</dbReference>
<dbReference type="InterPro" id="IPR000719">
    <property type="entry name" value="Prot_kinase_dom"/>
</dbReference>
<feature type="compositionally biased region" description="Basic and acidic residues" evidence="9">
    <location>
        <begin position="529"/>
        <end position="544"/>
    </location>
</feature>
<sequence length="651" mass="72577">MWRIKQFMPKEKSGLEGRMIDIGNLKIQVRNVIAEGGFSCVYLAQDALNGSKQYALKHMICNDEESLDLVKKEISVMKSLQGHPNIVMLCAHTFLDTGRTKEALLVMEFCDKSLVNVLESRGAGFFEEKQVLQIFRDVCNAVFAMHCQSPPIAHRDLKAENILLGSDGLWKLCDFGSTSTNHKRFERPEEMGIEEDNIRKHTTPAYRSPEMWDLLLREVISEKVDIWALGCLLFRICYFKSAFDGESKLQVLNGNYRIPELPKYSSSITDLIKDMLQSSPASRPDITQVWFRVNGLLPDESQKSLPDRPPEMLQADIHEGLSKPANKSSPVPRRSPPPPPTTSTAESSRNEGGGGPMGAFWTTQHAKESAVVEELNNKVKFDEEPSGAERFTLHRTSPPKNEGRHSRSSQKMVQGKSGPSKDFEMNFFPEAKSNDGFNAFASEFGMNRVGKEEELEGEVERLREQLKQVNMEKNELSSKYEKLSAICRSQRQELHELKQTLASTTPSPNKTSSKTQPSPGIQHHSPSPQKEKDGRVWEVEKGLFDKGSPVPSSEQNSWQAFPEENPTNNSKSVRTRNGHQNKQAAEGGTTTTSWGFGAESFTAVPAAASSQSQVNTTPNISTPNSGRSGYGEEFKNKESKSASRPAGWAGF</sequence>
<evidence type="ECO:0000256" key="6">
    <source>
        <dbReference type="ARBA" id="ARBA00022840"/>
    </source>
</evidence>
<keyword evidence="6" id="KW-0067">ATP-binding</keyword>
<evidence type="ECO:0000256" key="7">
    <source>
        <dbReference type="ARBA" id="ARBA00047899"/>
    </source>
</evidence>
<keyword evidence="12" id="KW-1185">Reference proteome</keyword>
<protein>
    <recommendedName>
        <fullName evidence="1">non-specific serine/threonine protein kinase</fullName>
        <ecNumber evidence="1">2.7.11.1</ecNumber>
    </recommendedName>
</protein>
<dbReference type="GO" id="GO:0005524">
    <property type="term" value="F:ATP binding"/>
    <property type="evidence" value="ECO:0007669"/>
    <property type="project" value="UniProtKB-KW"/>
</dbReference>
<dbReference type="PANTHER" id="PTHR22967">
    <property type="entry name" value="SERINE/THREONINE PROTEIN KINASE"/>
    <property type="match status" value="1"/>
</dbReference>
<evidence type="ECO:0000256" key="1">
    <source>
        <dbReference type="ARBA" id="ARBA00012513"/>
    </source>
</evidence>
<evidence type="ECO:0000313" key="11">
    <source>
        <dbReference type="EMBL" id="CAI9279467.1"/>
    </source>
</evidence>
<dbReference type="Pfam" id="PF00069">
    <property type="entry name" value="Pkinase"/>
    <property type="match status" value="1"/>
</dbReference>
<keyword evidence="5" id="KW-0418">Kinase</keyword>